<dbReference type="GO" id="GO:0016020">
    <property type="term" value="C:membrane"/>
    <property type="evidence" value="ECO:0007669"/>
    <property type="project" value="UniProtKB-SubCell"/>
</dbReference>
<dbReference type="GO" id="GO:0015031">
    <property type="term" value="P:protein transport"/>
    <property type="evidence" value="ECO:0007669"/>
    <property type="project" value="UniProtKB-KW"/>
</dbReference>
<keyword evidence="8 9" id="KW-0472">Membrane</keyword>
<dbReference type="AlphaFoldDB" id="A0AAN8WCM6"/>
<dbReference type="InterPro" id="IPR004648">
    <property type="entry name" value="Oligpept_transpt"/>
</dbReference>
<gene>
    <name evidence="10" type="ORF">RJ641_013406</name>
</gene>
<evidence type="ECO:0000256" key="9">
    <source>
        <dbReference type="SAM" id="Phobius"/>
    </source>
</evidence>
<dbReference type="EMBL" id="JBAMMX010000002">
    <property type="protein sequence ID" value="KAK6945862.1"/>
    <property type="molecule type" value="Genomic_DNA"/>
</dbReference>
<feature type="transmembrane region" description="Helical" evidence="9">
    <location>
        <begin position="251"/>
        <end position="272"/>
    </location>
</feature>
<evidence type="ECO:0000256" key="3">
    <source>
        <dbReference type="ARBA" id="ARBA00022448"/>
    </source>
</evidence>
<evidence type="ECO:0000256" key="4">
    <source>
        <dbReference type="ARBA" id="ARBA00022692"/>
    </source>
</evidence>
<feature type="transmembrane region" description="Helical" evidence="9">
    <location>
        <begin position="336"/>
        <end position="358"/>
    </location>
</feature>
<evidence type="ECO:0000313" key="11">
    <source>
        <dbReference type="Proteomes" id="UP001370490"/>
    </source>
</evidence>
<keyword evidence="11" id="KW-1185">Reference proteome</keyword>
<organism evidence="10 11">
    <name type="scientific">Dillenia turbinata</name>
    <dbReference type="NCBI Taxonomy" id="194707"/>
    <lineage>
        <taxon>Eukaryota</taxon>
        <taxon>Viridiplantae</taxon>
        <taxon>Streptophyta</taxon>
        <taxon>Embryophyta</taxon>
        <taxon>Tracheophyta</taxon>
        <taxon>Spermatophyta</taxon>
        <taxon>Magnoliopsida</taxon>
        <taxon>eudicotyledons</taxon>
        <taxon>Gunneridae</taxon>
        <taxon>Pentapetalae</taxon>
        <taxon>Dilleniales</taxon>
        <taxon>Dilleniaceae</taxon>
        <taxon>Dillenia</taxon>
    </lineage>
</organism>
<comment type="similarity">
    <text evidence="2">Belongs to the oligopeptide OPT transporter (TC 2.A.67.1) family.</text>
</comment>
<protein>
    <submittedName>
        <fullName evidence="10">Oligopeptide transporter, OPT superfamily</fullName>
    </submittedName>
</protein>
<feature type="transmembrane region" description="Helical" evidence="9">
    <location>
        <begin position="458"/>
        <end position="479"/>
    </location>
</feature>
<feature type="transmembrane region" description="Helical" evidence="9">
    <location>
        <begin position="224"/>
        <end position="245"/>
    </location>
</feature>
<evidence type="ECO:0000256" key="7">
    <source>
        <dbReference type="ARBA" id="ARBA00022989"/>
    </source>
</evidence>
<evidence type="ECO:0000256" key="1">
    <source>
        <dbReference type="ARBA" id="ARBA00004141"/>
    </source>
</evidence>
<name>A0AAN8WCM6_9MAGN</name>
<keyword evidence="6" id="KW-0653">Protein transport</keyword>
<evidence type="ECO:0000256" key="5">
    <source>
        <dbReference type="ARBA" id="ARBA00022856"/>
    </source>
</evidence>
<reference evidence="10 11" key="1">
    <citation type="submission" date="2023-12" db="EMBL/GenBank/DDBJ databases">
        <title>A high-quality genome assembly for Dillenia turbinata (Dilleniales).</title>
        <authorList>
            <person name="Chanderbali A."/>
        </authorList>
    </citation>
    <scope>NUCLEOTIDE SEQUENCE [LARGE SCALE GENOMIC DNA]</scope>
    <source>
        <strain evidence="10">LSX21</strain>
        <tissue evidence="10">Leaf</tissue>
    </source>
</reference>
<dbReference type="PANTHER" id="PTHR22601">
    <property type="entry name" value="ISP4 LIKE PROTEIN"/>
    <property type="match status" value="1"/>
</dbReference>
<keyword evidence="5" id="KW-0571">Peptide transport</keyword>
<dbReference type="Pfam" id="PF03169">
    <property type="entry name" value="OPT"/>
    <property type="match status" value="1"/>
</dbReference>
<dbReference type="GO" id="GO:0035673">
    <property type="term" value="F:oligopeptide transmembrane transporter activity"/>
    <property type="evidence" value="ECO:0007669"/>
    <property type="project" value="InterPro"/>
</dbReference>
<keyword evidence="4 9" id="KW-0812">Transmembrane</keyword>
<dbReference type="InterPro" id="IPR004813">
    <property type="entry name" value="OPT"/>
</dbReference>
<dbReference type="NCBIfam" id="TIGR00728">
    <property type="entry name" value="OPT_sfam"/>
    <property type="match status" value="1"/>
</dbReference>
<feature type="transmembrane region" description="Helical" evidence="9">
    <location>
        <begin position="116"/>
        <end position="134"/>
    </location>
</feature>
<comment type="caution">
    <text evidence="10">The sequence shown here is derived from an EMBL/GenBank/DDBJ whole genome shotgun (WGS) entry which is preliminary data.</text>
</comment>
<evidence type="ECO:0000313" key="10">
    <source>
        <dbReference type="EMBL" id="KAK6945862.1"/>
    </source>
</evidence>
<comment type="subcellular location">
    <subcellularLocation>
        <location evidence="1">Membrane</location>
        <topology evidence="1">Multi-pass membrane protein</topology>
    </subcellularLocation>
</comment>
<evidence type="ECO:0000256" key="8">
    <source>
        <dbReference type="ARBA" id="ARBA00023136"/>
    </source>
</evidence>
<accession>A0AAN8WCM6</accession>
<keyword evidence="7 9" id="KW-1133">Transmembrane helix</keyword>
<sequence length="515" mass="58314">MDSQTLLSYDYKTFLYIIVSQFVDHILKAQTPDQWLVQITSRFDAELCTRKISNGYQGQRYLFPTLTSISWICWAFPKSITAQQIGSGMNGLELGAVTLGWTAVASFLSSPLTCPFYVIVNVFLGYTMVIYILFRDQGQTYNISAIVNEKFEIDLMQYDKQGRIHLSTFFALSNDFGFATVASVLTHVAFFHGREIYEKFRASYNGKEYIHTRLMKRYKQIPPWWFYLTLEATVATALLLCIFLNDQVQMPWWGLLLASAVAFVFTLPISIITATTNWTPGLNIIAEHIMGVILPGKPIANTCFKIYCHMSMAQAVSFLSDFKLELYMKIPPRSKFLVQLIGTIVAGTINLSVGWWLLNSIDNICQDNLQPDSPWTCPGDRVFFDASVIGWDLKESLEAKETMVPLIGSSLVVQWDPFWSGYFTRHSLTDLGFGATASMPPATPLNYNSWKWWQRYNYILSAAFDAGVAFMAVLIYLLVGMENKGLNWWGTKGEHCELAICPTDQSISTDSCPVN</sequence>
<dbReference type="Proteomes" id="UP001370490">
    <property type="component" value="Unassembled WGS sequence"/>
</dbReference>
<evidence type="ECO:0000256" key="2">
    <source>
        <dbReference type="ARBA" id="ARBA00005484"/>
    </source>
</evidence>
<evidence type="ECO:0000256" key="6">
    <source>
        <dbReference type="ARBA" id="ARBA00022927"/>
    </source>
</evidence>
<proteinExistence type="inferred from homology"/>
<keyword evidence="3" id="KW-0813">Transport</keyword>